<dbReference type="GeneID" id="64591303"/>
<comment type="caution">
    <text evidence="3">The sequence shown here is derived from an EMBL/GenBank/DDBJ whole genome shotgun (WGS) entry which is preliminary data.</text>
</comment>
<dbReference type="Proteomes" id="UP000719766">
    <property type="component" value="Unassembled WGS sequence"/>
</dbReference>
<dbReference type="AlphaFoldDB" id="A0A9P7J0E8"/>
<feature type="transmembrane region" description="Helical" evidence="2">
    <location>
        <begin position="20"/>
        <end position="38"/>
    </location>
</feature>
<gene>
    <name evidence="3" type="ORF">HD556DRAFT_1232772</name>
</gene>
<evidence type="ECO:0000313" key="4">
    <source>
        <dbReference type="Proteomes" id="UP000719766"/>
    </source>
</evidence>
<dbReference type="OrthoDB" id="3354175at2759"/>
<feature type="transmembrane region" description="Helical" evidence="2">
    <location>
        <begin position="45"/>
        <end position="66"/>
    </location>
</feature>
<dbReference type="EMBL" id="JABBWE010000014">
    <property type="protein sequence ID" value="KAG1798256.1"/>
    <property type="molecule type" value="Genomic_DNA"/>
</dbReference>
<dbReference type="RefSeq" id="XP_041163067.1">
    <property type="nucleotide sequence ID" value="XM_041297539.1"/>
</dbReference>
<accession>A0A9P7J0E8</accession>
<protein>
    <submittedName>
        <fullName evidence="3">Uncharacterized protein</fullName>
    </submittedName>
</protein>
<organism evidence="3 4">
    <name type="scientific">Suillus plorans</name>
    <dbReference type="NCBI Taxonomy" id="116603"/>
    <lineage>
        <taxon>Eukaryota</taxon>
        <taxon>Fungi</taxon>
        <taxon>Dikarya</taxon>
        <taxon>Basidiomycota</taxon>
        <taxon>Agaricomycotina</taxon>
        <taxon>Agaricomycetes</taxon>
        <taxon>Agaricomycetidae</taxon>
        <taxon>Boletales</taxon>
        <taxon>Suillineae</taxon>
        <taxon>Suillaceae</taxon>
        <taxon>Suillus</taxon>
    </lineage>
</organism>
<keyword evidence="4" id="KW-1185">Reference proteome</keyword>
<feature type="compositionally biased region" description="Basic and acidic residues" evidence="1">
    <location>
        <begin position="310"/>
        <end position="322"/>
    </location>
</feature>
<evidence type="ECO:0000256" key="1">
    <source>
        <dbReference type="SAM" id="MobiDB-lite"/>
    </source>
</evidence>
<keyword evidence="2" id="KW-0472">Membrane</keyword>
<proteinExistence type="predicted"/>
<evidence type="ECO:0000256" key="2">
    <source>
        <dbReference type="SAM" id="Phobius"/>
    </source>
</evidence>
<feature type="region of interest" description="Disordered" evidence="1">
    <location>
        <begin position="308"/>
        <end position="331"/>
    </location>
</feature>
<evidence type="ECO:0000313" key="3">
    <source>
        <dbReference type="EMBL" id="KAG1798256.1"/>
    </source>
</evidence>
<feature type="transmembrane region" description="Helical" evidence="2">
    <location>
        <begin position="214"/>
        <end position="234"/>
    </location>
</feature>
<sequence>MASGIPLDAGALMSTVLEGVLYGFSILLFIGTIWSLTYKRHKQDINLPILVVAVLLLILSTAHMVVNIVRAEDGLVINRYEYPNGPSEYFADVSQETYVIKHSFYVLQTLLADGVVIYRCYVVWQSVWIVVLPIILWCSVAVTGVIAVYSVSQAGSGDGIFVKALAQWVTAFFASTIATNLLSSGLLAYRIWIIQRGVSGVNTSRNTVMPVVRVLVDAAILYSAALLTALILFVSGNNGQDAVVDMAMPIMSIAFYMVLIRIALNKKEHSYVSTRTSASIPRRAVTSEAEQERAQQYAMKPLQVHVSKFTHQERPSSSKDSMRGTSPPYDV</sequence>
<reference evidence="3" key="1">
    <citation type="journal article" date="2020" name="New Phytol.">
        <title>Comparative genomics reveals dynamic genome evolution in host specialist ectomycorrhizal fungi.</title>
        <authorList>
            <person name="Lofgren L.A."/>
            <person name="Nguyen N.H."/>
            <person name="Vilgalys R."/>
            <person name="Ruytinx J."/>
            <person name="Liao H.L."/>
            <person name="Branco S."/>
            <person name="Kuo A."/>
            <person name="LaButti K."/>
            <person name="Lipzen A."/>
            <person name="Andreopoulos W."/>
            <person name="Pangilinan J."/>
            <person name="Riley R."/>
            <person name="Hundley H."/>
            <person name="Na H."/>
            <person name="Barry K."/>
            <person name="Grigoriev I.V."/>
            <person name="Stajich J.E."/>
            <person name="Kennedy P.G."/>
        </authorList>
    </citation>
    <scope>NUCLEOTIDE SEQUENCE</scope>
    <source>
        <strain evidence="3">S12</strain>
    </source>
</reference>
<keyword evidence="2" id="KW-0812">Transmembrane</keyword>
<name>A0A9P7J0E8_9AGAM</name>
<keyword evidence="2" id="KW-1133">Transmembrane helix</keyword>
<feature type="transmembrane region" description="Helical" evidence="2">
    <location>
        <begin position="246"/>
        <end position="264"/>
    </location>
</feature>
<feature type="transmembrane region" description="Helical" evidence="2">
    <location>
        <begin position="171"/>
        <end position="193"/>
    </location>
</feature>
<feature type="transmembrane region" description="Helical" evidence="2">
    <location>
        <begin position="128"/>
        <end position="151"/>
    </location>
</feature>